<evidence type="ECO:0000313" key="1">
    <source>
        <dbReference type="EMBL" id="MBD2705107.1"/>
    </source>
</evidence>
<reference evidence="1" key="1">
    <citation type="submission" date="2020-09" db="EMBL/GenBank/DDBJ databases">
        <authorList>
            <person name="Kim M.K."/>
        </authorList>
    </citation>
    <scope>NUCLEOTIDE SEQUENCE</scope>
    <source>
        <strain evidence="1">BT702</strain>
    </source>
</reference>
<proteinExistence type="predicted"/>
<organism evidence="1 2">
    <name type="scientific">Spirosoma profusum</name>
    <dbReference type="NCBI Taxonomy" id="2771354"/>
    <lineage>
        <taxon>Bacteria</taxon>
        <taxon>Pseudomonadati</taxon>
        <taxon>Bacteroidota</taxon>
        <taxon>Cytophagia</taxon>
        <taxon>Cytophagales</taxon>
        <taxon>Cytophagaceae</taxon>
        <taxon>Spirosoma</taxon>
    </lineage>
</organism>
<evidence type="ECO:0008006" key="3">
    <source>
        <dbReference type="Google" id="ProtNLM"/>
    </source>
</evidence>
<dbReference type="InterPro" id="IPR038636">
    <property type="entry name" value="Wzi_sf"/>
</dbReference>
<evidence type="ECO:0000313" key="2">
    <source>
        <dbReference type="Proteomes" id="UP000598820"/>
    </source>
</evidence>
<dbReference type="Gene3D" id="2.40.160.130">
    <property type="entry name" value="Capsule assembly protein Wzi"/>
    <property type="match status" value="1"/>
</dbReference>
<accession>A0A927AVC8</accession>
<sequence length="492" mass="54604">MLYCPVFGQHQHNFSVSTGPMLTSGKTPFWLRANQYGTVPLQNSFMRLEAEAHADYQARDSTGYRPKMDWGYGANVIVNAGASSQVLLTEGYLKGRIGAFELYAGRRKEIIGLVDTLLTSGSYIWSGNALPFPKIQLALPAFTPIPFTKGVLSVMGTFSHGWFENQGRLVQGTYLHQSSFYGRIGKESWRFKFYGGFNHQVMWGGYSDHLDPGVSVNGKLPSNIKYYPAVILGIRNPFPDDQTIQTITHFEENRIGNHLGSIDLAAELDLNTVNFYAYRQFFYDDGSLFYGTNLDDGLNGLRIRPKRENGLRSNFYLSQITVEYLFTGSQGGNAFVLDDPKLRGRDDYFNNGQYLDGWTYFGRTVGTPFLSPQSEVRPNLPPRSGIANNRVSLFHLGLTGVLLDKINLTTKLSVSRNAGTYPIPYPNLPTQFSGLLAASIPLNILGGTEIKAMFAFDAGDLLPSSTGMFIALRKSGVLSGKKTVIVSPRSRF</sequence>
<dbReference type="Proteomes" id="UP000598820">
    <property type="component" value="Unassembled WGS sequence"/>
</dbReference>
<protein>
    <recommendedName>
        <fullName evidence="3">Capsule assembly Wzi family protein</fullName>
    </recommendedName>
</protein>
<comment type="caution">
    <text evidence="1">The sequence shown here is derived from an EMBL/GenBank/DDBJ whole genome shotgun (WGS) entry which is preliminary data.</text>
</comment>
<dbReference type="AlphaFoldDB" id="A0A927AVC8"/>
<keyword evidence="2" id="KW-1185">Reference proteome</keyword>
<name>A0A927AVC8_9BACT</name>
<gene>
    <name evidence="1" type="ORF">IC229_31075</name>
</gene>
<dbReference type="EMBL" id="JACWZY010000045">
    <property type="protein sequence ID" value="MBD2705107.1"/>
    <property type="molecule type" value="Genomic_DNA"/>
</dbReference>